<reference evidence="2" key="1">
    <citation type="submission" date="2016-10" db="EMBL/GenBank/DDBJ databases">
        <authorList>
            <person name="Varghese N."/>
            <person name="Submissions S."/>
        </authorList>
    </citation>
    <scope>NUCLEOTIDE SEQUENCE [LARGE SCALE GENOMIC DNA]</scope>
    <source>
        <strain evidence="2">DSM 16522</strain>
    </source>
</reference>
<evidence type="ECO:0000313" key="1">
    <source>
        <dbReference type="EMBL" id="SFN49668.1"/>
    </source>
</evidence>
<accession>A0A1I4ZHJ2</accession>
<evidence type="ECO:0000313" key="2">
    <source>
        <dbReference type="Proteomes" id="UP000199011"/>
    </source>
</evidence>
<gene>
    <name evidence="1" type="ORF">SAMN05421579_10652</name>
</gene>
<dbReference type="RefSeq" id="WP_092518051.1">
    <property type="nucleotide sequence ID" value="NZ_CAWRAH010000055.1"/>
</dbReference>
<organism evidence="1 2">
    <name type="scientific">Xenorhabdus japonica</name>
    <dbReference type="NCBI Taxonomy" id="53341"/>
    <lineage>
        <taxon>Bacteria</taxon>
        <taxon>Pseudomonadati</taxon>
        <taxon>Pseudomonadota</taxon>
        <taxon>Gammaproteobacteria</taxon>
        <taxon>Enterobacterales</taxon>
        <taxon>Morganellaceae</taxon>
        <taxon>Xenorhabdus</taxon>
    </lineage>
</organism>
<dbReference type="EMBL" id="FOVO01000006">
    <property type="protein sequence ID" value="SFN49668.1"/>
    <property type="molecule type" value="Genomic_DNA"/>
</dbReference>
<proteinExistence type="predicted"/>
<protein>
    <submittedName>
        <fullName evidence="1">Uncharacterized protein</fullName>
    </submittedName>
</protein>
<sequence length="103" mass="11181">MQENKPNSNNDTEIQQNQSTVAGYVSNLHIASPVSSNVTVEISDDYGNKRLENALLTYGINSSPGNQMLTALELALVNNKQVKLVIHVHEGTIYIDSVGLIGE</sequence>
<dbReference type="Proteomes" id="UP000199011">
    <property type="component" value="Unassembled WGS sequence"/>
</dbReference>
<name>A0A1I4ZHJ2_9GAMM</name>
<dbReference type="OrthoDB" id="6445125at2"/>
<keyword evidence="2" id="KW-1185">Reference proteome</keyword>
<dbReference type="AlphaFoldDB" id="A0A1I4ZHJ2"/>